<evidence type="ECO:0000313" key="10">
    <source>
        <dbReference type="EMBL" id="ABL00328.1"/>
    </source>
</evidence>
<dbReference type="InterPro" id="IPR036890">
    <property type="entry name" value="HATPase_C_sf"/>
</dbReference>
<dbReference type="OrthoDB" id="7340865at2"/>
<feature type="transmembrane region" description="Helical" evidence="6">
    <location>
        <begin position="94"/>
        <end position="112"/>
    </location>
</feature>
<dbReference type="Pfam" id="PF02518">
    <property type="entry name" value="HATPase_c"/>
    <property type="match status" value="1"/>
</dbReference>
<dbReference type="PANTHER" id="PTHR43304:SF1">
    <property type="entry name" value="PAC DOMAIN-CONTAINING PROTEIN"/>
    <property type="match status" value="1"/>
</dbReference>
<dbReference type="Proteomes" id="UP000006732">
    <property type="component" value="Chromosome"/>
</dbReference>
<dbReference type="InterPro" id="IPR052162">
    <property type="entry name" value="Sensor_kinase/Photoreceptor"/>
</dbReference>
<dbReference type="Gene3D" id="3.30.450.20">
    <property type="entry name" value="PAS domain"/>
    <property type="match status" value="1"/>
</dbReference>
<feature type="domain" description="PAS" evidence="8">
    <location>
        <begin position="220"/>
        <end position="290"/>
    </location>
</feature>
<dbReference type="InterPro" id="IPR004358">
    <property type="entry name" value="Sig_transdc_His_kin-like_C"/>
</dbReference>
<feature type="transmembrane region" description="Helical" evidence="6">
    <location>
        <begin position="152"/>
        <end position="173"/>
    </location>
</feature>
<dbReference type="InterPro" id="IPR000700">
    <property type="entry name" value="PAS-assoc_C"/>
</dbReference>
<dbReference type="PROSITE" id="PS50109">
    <property type="entry name" value="HIS_KIN"/>
    <property type="match status" value="1"/>
</dbReference>
<dbReference type="SUPFAM" id="SSF55874">
    <property type="entry name" value="ATPase domain of HSP90 chaperone/DNA topoisomerase II/histidine kinase"/>
    <property type="match status" value="1"/>
</dbReference>
<dbReference type="PROSITE" id="PS50113">
    <property type="entry name" value="PAC"/>
    <property type="match status" value="1"/>
</dbReference>
<dbReference type="CDD" id="cd00130">
    <property type="entry name" value="PAS"/>
    <property type="match status" value="1"/>
</dbReference>
<evidence type="ECO:0000256" key="6">
    <source>
        <dbReference type="SAM" id="Phobius"/>
    </source>
</evidence>
<dbReference type="InterPro" id="IPR001610">
    <property type="entry name" value="PAC"/>
</dbReference>
<dbReference type="InterPro" id="IPR005467">
    <property type="entry name" value="His_kinase_dom"/>
</dbReference>
<dbReference type="Pfam" id="PF08447">
    <property type="entry name" value="PAS_3"/>
    <property type="match status" value="1"/>
</dbReference>
<feature type="transmembrane region" description="Helical" evidence="6">
    <location>
        <begin position="37"/>
        <end position="55"/>
    </location>
</feature>
<evidence type="ECO:0000256" key="1">
    <source>
        <dbReference type="ARBA" id="ARBA00000085"/>
    </source>
</evidence>
<feature type="domain" description="Histidine kinase" evidence="7">
    <location>
        <begin position="356"/>
        <end position="570"/>
    </location>
</feature>
<dbReference type="RefSeq" id="WP_011736578.1">
    <property type="nucleotide sequence ID" value="NC_008609.1"/>
</dbReference>
<accession>A1ASK7</accession>
<feature type="domain" description="PAC" evidence="9">
    <location>
        <begin position="293"/>
        <end position="345"/>
    </location>
</feature>
<sequence>MLLDTITMLIALGVLCCSFGIAMLLIWRFFSPGRPMLLWAIGMLSCGLGSFLVGLRDVIPLFFSLIVGNLLFAFFFCLIWWGTSLHRGSKAPRLVIAASLLLFSALFSWFALVRPDMAWRVVVMRSFMAFWLTGAMFSLVTGGKRCTGMERVALATLLLNLLFQVLTVAMQLSSMFSREPLQGNANVAFTALLSLVGVAGWGLAVILVKLEKMLGELRESRELFDMIANSSPAMLWMSGPDGKCTWFNETWLSFTGRPLEQELGDGWAERVHPDDADRCLGTYREAFEARRPFSMEYRQLHHGGDYRWLLDQGHPRHDASGAFCGYIGSCLDVHNRYLADEMLRCKNDEIEQFIYTVSHDLRGPLVTIKSFLGYLEQDMEAVDSKRIGQDLHFIHTAADKMEELLVELLELSRIGRRENPAQRMTFRELASESLSLLAGHIVDQRVGVRVADVDQPLMGDRPRLVQIWQNLLDNAVKYMGDQPAPLIELGIARQEGEVIFFVRDNGIGIAPEYQGRVFGMFDKLDQQSVGVGLGLAMVKRIVEKYNGRIWVDSPGRGSGSCFSFTLPGALLPEGEQ</sequence>
<dbReference type="SUPFAM" id="SSF47384">
    <property type="entry name" value="Homodimeric domain of signal transducing histidine kinase"/>
    <property type="match status" value="1"/>
</dbReference>
<keyword evidence="11" id="KW-1185">Reference proteome</keyword>
<dbReference type="SUPFAM" id="SSF55785">
    <property type="entry name" value="PYP-like sensor domain (PAS domain)"/>
    <property type="match status" value="1"/>
</dbReference>
<keyword evidence="6" id="KW-1133">Transmembrane helix</keyword>
<protein>
    <recommendedName>
        <fullName evidence="2">histidine kinase</fullName>
        <ecNumber evidence="2">2.7.13.3</ecNumber>
    </recommendedName>
</protein>
<evidence type="ECO:0000259" key="8">
    <source>
        <dbReference type="PROSITE" id="PS50112"/>
    </source>
</evidence>
<keyword evidence="6" id="KW-0472">Membrane</keyword>
<keyword evidence="6" id="KW-0812">Transmembrane</keyword>
<dbReference type="eggNOG" id="COG4251">
    <property type="taxonomic scope" value="Bacteria"/>
</dbReference>
<evidence type="ECO:0000256" key="5">
    <source>
        <dbReference type="ARBA" id="ARBA00022777"/>
    </source>
</evidence>
<keyword evidence="3" id="KW-0597">Phosphoprotein</keyword>
<dbReference type="InterPro" id="IPR003594">
    <property type="entry name" value="HATPase_dom"/>
</dbReference>
<dbReference type="NCBIfam" id="TIGR00229">
    <property type="entry name" value="sensory_box"/>
    <property type="match status" value="1"/>
</dbReference>
<feature type="transmembrane region" description="Helical" evidence="6">
    <location>
        <begin position="61"/>
        <end position="82"/>
    </location>
</feature>
<dbReference type="Gene3D" id="3.30.565.10">
    <property type="entry name" value="Histidine kinase-like ATPase, C-terminal domain"/>
    <property type="match status" value="1"/>
</dbReference>
<feature type="transmembrane region" description="Helical" evidence="6">
    <location>
        <begin position="185"/>
        <end position="208"/>
    </location>
</feature>
<dbReference type="SMART" id="SM00086">
    <property type="entry name" value="PAC"/>
    <property type="match status" value="1"/>
</dbReference>
<dbReference type="PROSITE" id="PS50112">
    <property type="entry name" value="PAS"/>
    <property type="match status" value="1"/>
</dbReference>
<dbReference type="SMART" id="SM00091">
    <property type="entry name" value="PAS"/>
    <property type="match status" value="1"/>
</dbReference>
<dbReference type="KEGG" id="ppd:Ppro_2727"/>
<evidence type="ECO:0000256" key="3">
    <source>
        <dbReference type="ARBA" id="ARBA00022553"/>
    </source>
</evidence>
<dbReference type="PANTHER" id="PTHR43304">
    <property type="entry name" value="PHYTOCHROME-LIKE PROTEIN CPH1"/>
    <property type="match status" value="1"/>
</dbReference>
<dbReference type="Pfam" id="PF00512">
    <property type="entry name" value="HisKA"/>
    <property type="match status" value="1"/>
</dbReference>
<dbReference type="CDD" id="cd00082">
    <property type="entry name" value="HisKA"/>
    <property type="match status" value="1"/>
</dbReference>
<organism evidence="10 11">
    <name type="scientific">Pelobacter propionicus (strain DSM 2379 / NBRC 103807 / OttBd1)</name>
    <dbReference type="NCBI Taxonomy" id="338966"/>
    <lineage>
        <taxon>Bacteria</taxon>
        <taxon>Pseudomonadati</taxon>
        <taxon>Thermodesulfobacteriota</taxon>
        <taxon>Desulfuromonadia</taxon>
        <taxon>Desulfuromonadales</taxon>
        <taxon>Desulfuromonadaceae</taxon>
        <taxon>Pelobacter</taxon>
    </lineage>
</organism>
<dbReference type="FunFam" id="3.30.450.20:FF:000099">
    <property type="entry name" value="Sensory box sensor histidine kinase"/>
    <property type="match status" value="1"/>
</dbReference>
<dbReference type="InterPro" id="IPR035965">
    <property type="entry name" value="PAS-like_dom_sf"/>
</dbReference>
<dbReference type="InterPro" id="IPR003661">
    <property type="entry name" value="HisK_dim/P_dom"/>
</dbReference>
<dbReference type="InterPro" id="IPR013655">
    <property type="entry name" value="PAS_fold_3"/>
</dbReference>
<keyword evidence="5 10" id="KW-0418">Kinase</keyword>
<dbReference type="SMART" id="SM00388">
    <property type="entry name" value="HisKA"/>
    <property type="match status" value="1"/>
</dbReference>
<evidence type="ECO:0000259" key="9">
    <source>
        <dbReference type="PROSITE" id="PS50113"/>
    </source>
</evidence>
<dbReference type="SMART" id="SM00387">
    <property type="entry name" value="HATPase_c"/>
    <property type="match status" value="1"/>
</dbReference>
<dbReference type="AlphaFoldDB" id="A1ASK7"/>
<proteinExistence type="predicted"/>
<evidence type="ECO:0000313" key="11">
    <source>
        <dbReference type="Proteomes" id="UP000006732"/>
    </source>
</evidence>
<dbReference type="HOGENOM" id="CLU_473150_0_0_7"/>
<keyword evidence="4 10" id="KW-0808">Transferase</keyword>
<feature type="transmembrane region" description="Helical" evidence="6">
    <location>
        <begin position="118"/>
        <end position="140"/>
    </location>
</feature>
<dbReference type="Gene3D" id="1.10.287.130">
    <property type="match status" value="1"/>
</dbReference>
<reference evidence="10 11" key="1">
    <citation type="submission" date="2006-10" db="EMBL/GenBank/DDBJ databases">
        <title>Complete sequence of chromosome of Pelobacter propionicus DSM 2379.</title>
        <authorList>
            <consortium name="US DOE Joint Genome Institute"/>
            <person name="Copeland A."/>
            <person name="Lucas S."/>
            <person name="Lapidus A."/>
            <person name="Barry K."/>
            <person name="Detter J.C."/>
            <person name="Glavina del Rio T."/>
            <person name="Hammon N."/>
            <person name="Israni S."/>
            <person name="Dalin E."/>
            <person name="Tice H."/>
            <person name="Pitluck S."/>
            <person name="Saunders E."/>
            <person name="Brettin T."/>
            <person name="Bruce D."/>
            <person name="Han C."/>
            <person name="Tapia R."/>
            <person name="Schmutz J."/>
            <person name="Larimer F."/>
            <person name="Land M."/>
            <person name="Hauser L."/>
            <person name="Kyrpides N."/>
            <person name="Kim E."/>
            <person name="Lovley D."/>
            <person name="Richardson P."/>
        </authorList>
    </citation>
    <scope>NUCLEOTIDE SEQUENCE [LARGE SCALE GENOMIC DNA]</scope>
    <source>
        <strain evidence="11">DSM 2379 / NBRC 103807 / OttBd1</strain>
    </source>
</reference>
<evidence type="ECO:0000256" key="4">
    <source>
        <dbReference type="ARBA" id="ARBA00022679"/>
    </source>
</evidence>
<feature type="transmembrane region" description="Helical" evidence="6">
    <location>
        <begin position="6"/>
        <end position="30"/>
    </location>
</feature>
<dbReference type="GO" id="GO:0000155">
    <property type="term" value="F:phosphorelay sensor kinase activity"/>
    <property type="evidence" value="ECO:0007669"/>
    <property type="project" value="InterPro"/>
</dbReference>
<evidence type="ECO:0000259" key="7">
    <source>
        <dbReference type="PROSITE" id="PS50109"/>
    </source>
</evidence>
<dbReference type="PRINTS" id="PR00344">
    <property type="entry name" value="BCTRLSENSOR"/>
</dbReference>
<dbReference type="STRING" id="338966.Ppro_2727"/>
<dbReference type="EC" id="2.7.13.3" evidence="2"/>
<dbReference type="InterPro" id="IPR000014">
    <property type="entry name" value="PAS"/>
</dbReference>
<name>A1ASK7_PELPD</name>
<dbReference type="EMBL" id="CP000482">
    <property type="protein sequence ID" value="ABL00328.1"/>
    <property type="molecule type" value="Genomic_DNA"/>
</dbReference>
<evidence type="ECO:0000256" key="2">
    <source>
        <dbReference type="ARBA" id="ARBA00012438"/>
    </source>
</evidence>
<dbReference type="InterPro" id="IPR036097">
    <property type="entry name" value="HisK_dim/P_sf"/>
</dbReference>
<gene>
    <name evidence="10" type="ordered locus">Ppro_2727</name>
</gene>
<comment type="catalytic activity">
    <reaction evidence="1">
        <text>ATP + protein L-histidine = ADP + protein N-phospho-L-histidine.</text>
        <dbReference type="EC" id="2.7.13.3"/>
    </reaction>
</comment>